<organism evidence="1 2">
    <name type="scientific">Algoriphagus marincola</name>
    <dbReference type="NCBI Taxonomy" id="264027"/>
    <lineage>
        <taxon>Bacteria</taxon>
        <taxon>Pseudomonadati</taxon>
        <taxon>Bacteroidota</taxon>
        <taxon>Cytophagia</taxon>
        <taxon>Cytophagales</taxon>
        <taxon>Cyclobacteriaceae</taxon>
        <taxon>Algoriphagus</taxon>
    </lineage>
</organism>
<dbReference type="Proteomes" id="UP000766609">
    <property type="component" value="Unassembled WGS sequence"/>
</dbReference>
<sequence>MTSFAWLPLDQDLPGHRHFYIGRMNTLDLDLWQDENLIRRQNQLKYQFWELLGEIGDLFPQEDLVQVHSNSKGKKLSQGQDLGGLPYQVLDLIRDFDFETGLNIRLLNWFGKGLFLFVLAGKSSYPKLQLSPANFQLCQSESAWDYQEILLGIPNEKQAENRDFNQWFKELKVESAIERNKNGWQKEIRAVFEHLKAHSAKSQI</sequence>
<dbReference type="EMBL" id="JAHVHP010000001">
    <property type="protein sequence ID" value="MBY5949655.1"/>
    <property type="molecule type" value="Genomic_DNA"/>
</dbReference>
<accession>A0ABS7N397</accession>
<evidence type="ECO:0000313" key="1">
    <source>
        <dbReference type="EMBL" id="MBY5949655.1"/>
    </source>
</evidence>
<protein>
    <submittedName>
        <fullName evidence="1">Uncharacterized protein</fullName>
    </submittedName>
</protein>
<name>A0ABS7N397_9BACT</name>
<proteinExistence type="predicted"/>
<evidence type="ECO:0000313" key="2">
    <source>
        <dbReference type="Proteomes" id="UP000766609"/>
    </source>
</evidence>
<keyword evidence="2" id="KW-1185">Reference proteome</keyword>
<comment type="caution">
    <text evidence="1">The sequence shown here is derived from an EMBL/GenBank/DDBJ whole genome shotgun (WGS) entry which is preliminary data.</text>
</comment>
<gene>
    <name evidence="1" type="ORF">KUV23_01660</name>
</gene>
<dbReference type="RefSeq" id="WP_222583844.1">
    <property type="nucleotide sequence ID" value="NZ_JAHVHP010000001.1"/>
</dbReference>
<reference evidence="1 2" key="1">
    <citation type="submission" date="2021-06" db="EMBL/GenBank/DDBJ databases">
        <title>44 bacteria genomes isolated from Dapeng, Shenzhen.</title>
        <authorList>
            <person name="Zheng W."/>
            <person name="Yu S."/>
            <person name="Huang Y."/>
        </authorList>
    </citation>
    <scope>NUCLEOTIDE SEQUENCE [LARGE SCALE GENOMIC DNA]</scope>
    <source>
        <strain evidence="1 2">DP5N14-6</strain>
    </source>
</reference>